<keyword evidence="7" id="KW-1185">Reference proteome</keyword>
<keyword evidence="4" id="KW-0378">Hydrolase</keyword>
<organism evidence="6 7">
    <name type="scientific">Massilia varians</name>
    <dbReference type="NCBI Taxonomy" id="457921"/>
    <lineage>
        <taxon>Bacteria</taxon>
        <taxon>Pseudomonadati</taxon>
        <taxon>Pseudomonadota</taxon>
        <taxon>Betaproteobacteria</taxon>
        <taxon>Burkholderiales</taxon>
        <taxon>Oxalobacteraceae</taxon>
        <taxon>Telluria group</taxon>
        <taxon>Massilia</taxon>
    </lineage>
</organism>
<dbReference type="Proteomes" id="UP001163336">
    <property type="component" value="Chromosome"/>
</dbReference>
<sequence length="179" mass="19692">MASNNPKPTNPNVTMKMSPEGRARLRATEKAIYRYYNDMGKNKGHCTWGVGILAHKGVCTKEELGRKVSVEMVDQEFERKIVETEGIVRRNITVALNQAQFDALCSLAYNAGAKGSRTTFTYVNQGDFTGAAANMALMIKVQVVEKGKKKYVIAPGLIKRRAEESEPFLTKDAASAASK</sequence>
<dbReference type="PANTHER" id="PTHR38107:SF3">
    <property type="entry name" value="LYSOZYME RRRD-RELATED"/>
    <property type="match status" value="1"/>
</dbReference>
<keyword evidence="1 4" id="KW-0929">Antimicrobial</keyword>
<keyword evidence="3" id="KW-1035">Host cytoplasm</keyword>
<comment type="similarity">
    <text evidence="4">Belongs to the glycosyl hydrolase 24 family.</text>
</comment>
<keyword evidence="4" id="KW-0326">Glycosidase</keyword>
<evidence type="ECO:0000256" key="4">
    <source>
        <dbReference type="RuleBase" id="RU003788"/>
    </source>
</evidence>
<dbReference type="InterPro" id="IPR023346">
    <property type="entry name" value="Lysozyme-like_dom_sf"/>
</dbReference>
<gene>
    <name evidence="6" type="ORF">MasN3_35010</name>
</gene>
<comment type="catalytic activity">
    <reaction evidence="4">
        <text>Hydrolysis of (1-&gt;4)-beta-linkages between N-acetylmuramic acid and N-acetyl-D-glucosamine residues in a peptidoglycan and between N-acetyl-D-glucosamine residues in chitodextrins.</text>
        <dbReference type="EC" id="3.2.1.17"/>
    </reaction>
</comment>
<dbReference type="Pfam" id="PF00959">
    <property type="entry name" value="Phage_lysozyme"/>
    <property type="match status" value="1"/>
</dbReference>
<accession>A0ABM8C9Q0</accession>
<dbReference type="PANTHER" id="PTHR38107">
    <property type="match status" value="1"/>
</dbReference>
<evidence type="ECO:0000256" key="5">
    <source>
        <dbReference type="SAM" id="MobiDB-lite"/>
    </source>
</evidence>
<dbReference type="EMBL" id="AP026966">
    <property type="protein sequence ID" value="BDT60007.1"/>
    <property type="molecule type" value="Genomic_DNA"/>
</dbReference>
<evidence type="ECO:0000313" key="6">
    <source>
        <dbReference type="EMBL" id="BDT60007.1"/>
    </source>
</evidence>
<evidence type="ECO:0000256" key="2">
    <source>
        <dbReference type="ARBA" id="ARBA00022638"/>
    </source>
</evidence>
<evidence type="ECO:0000256" key="1">
    <source>
        <dbReference type="ARBA" id="ARBA00022529"/>
    </source>
</evidence>
<dbReference type="InterPro" id="IPR033907">
    <property type="entry name" value="Endolysin_autolysin"/>
</dbReference>
<dbReference type="Gene3D" id="1.10.530.40">
    <property type="match status" value="1"/>
</dbReference>
<dbReference type="SUPFAM" id="SSF53955">
    <property type="entry name" value="Lysozyme-like"/>
    <property type="match status" value="1"/>
</dbReference>
<dbReference type="CDD" id="cd00737">
    <property type="entry name" value="lyz_endolysin_autolysin"/>
    <property type="match status" value="1"/>
</dbReference>
<evidence type="ECO:0000313" key="7">
    <source>
        <dbReference type="Proteomes" id="UP001163336"/>
    </source>
</evidence>
<name>A0ABM8C9Q0_9BURK</name>
<dbReference type="InterPro" id="IPR023347">
    <property type="entry name" value="Lysozyme_dom_sf"/>
</dbReference>
<evidence type="ECO:0000256" key="3">
    <source>
        <dbReference type="ARBA" id="ARBA00023200"/>
    </source>
</evidence>
<dbReference type="InterPro" id="IPR002196">
    <property type="entry name" value="Glyco_hydro_24"/>
</dbReference>
<dbReference type="EC" id="3.2.1.17" evidence="4"/>
<dbReference type="RefSeq" id="WP_281908961.1">
    <property type="nucleotide sequence ID" value="NZ_AP026966.1"/>
</dbReference>
<feature type="region of interest" description="Disordered" evidence="5">
    <location>
        <begin position="1"/>
        <end position="21"/>
    </location>
</feature>
<proteinExistence type="inferred from homology"/>
<reference evidence="6" key="1">
    <citation type="submission" date="2022-11" db="EMBL/GenBank/DDBJ databases">
        <title>Isolation and characterization of PLA-degrading bacterium Massilia sp. from Antarctic soil.</title>
        <authorList>
            <person name="Sato K."/>
            <person name="Gomez-Fuentes C."/>
            <person name="Ahmad S.A."/>
            <person name="Zulkharnain A."/>
        </authorList>
    </citation>
    <scope>NUCLEOTIDE SEQUENCE</scope>
    <source>
        <strain evidence="6">N-3</strain>
    </source>
</reference>
<keyword evidence="2 4" id="KW-0081">Bacteriolytic enzyme</keyword>
<dbReference type="InterPro" id="IPR051018">
    <property type="entry name" value="Bacteriophage_GH24"/>
</dbReference>
<feature type="compositionally biased region" description="Polar residues" evidence="5">
    <location>
        <begin position="1"/>
        <end position="15"/>
    </location>
</feature>
<protein>
    <recommendedName>
        <fullName evidence="4">Lysozyme</fullName>
        <ecNumber evidence="4">3.2.1.17</ecNumber>
    </recommendedName>
</protein>